<dbReference type="SUPFAM" id="SSF55874">
    <property type="entry name" value="ATPase domain of HSP90 chaperone/DNA topoisomerase II/histidine kinase"/>
    <property type="match status" value="1"/>
</dbReference>
<evidence type="ECO:0000256" key="8">
    <source>
        <dbReference type="ARBA" id="ARBA00023012"/>
    </source>
</evidence>
<dbReference type="InterPro" id="IPR003594">
    <property type="entry name" value="HATPase_dom"/>
</dbReference>
<dbReference type="Pfam" id="PF02518">
    <property type="entry name" value="HATPase_c"/>
    <property type="match status" value="1"/>
</dbReference>
<dbReference type="InterPro" id="IPR005467">
    <property type="entry name" value="His_kinase_dom"/>
</dbReference>
<dbReference type="PROSITE" id="PS50112">
    <property type="entry name" value="PAS"/>
    <property type="match status" value="4"/>
</dbReference>
<feature type="domain" description="PAC" evidence="11">
    <location>
        <begin position="454"/>
        <end position="508"/>
    </location>
</feature>
<evidence type="ECO:0000256" key="4">
    <source>
        <dbReference type="ARBA" id="ARBA00022679"/>
    </source>
</evidence>
<dbReference type="STRING" id="1492898.SY85_04835"/>
<protein>
    <recommendedName>
        <fullName evidence="2">histidine kinase</fullName>
        <ecNumber evidence="2">2.7.13.3</ecNumber>
    </recommendedName>
</protein>
<sequence>MNHHSESVLTPTPSIPTISSQHILNELSDVIVVLDKTGRIVYTNSSSFDMWGFTSQELLNTNIIDLVEPHEKRRTLHYFTQIHSGYSGLYLENRCRRKDGKVISISWVARWNESDQLLYATVSIIKKRLVFDDIEFQYEAALKQRDQEVAELLERMPDGYFVLDTDWRIVYGNPKAEQLVGKTLEDVYLKSIWDCFPADYETVFETQYRKAIKEQSPVLFEAFFANPLYKWLEVNAYPSSTGLSVFFRDITERKNAEAELRKLSLIATETTNAVSLVELDGTISWVNKAFVNLTGYSAAEVIGIKSEKIWIGPETDTQLVQQLRESFNAGKPFQAELLGYTKTGEKIWTEVSGQIIANEYGGVQRYCIIYTDITDRKKAENELRKLSVIAQETINAVAISDTKRRIVWINKACEQMSGYKLQEAVGKTVTEIFDGPLTDGKKISYAESCFQSVKPFHIEVLNYRKNGETYWADVSSQPMFDENGKLLYYFSISTDITNRKKLEEELQLQRNRTTAAVIAAQEKERALVGQELHDNVNQVLTTVKLYTELCRDGIGNASEIMDKSIKLLQDSIDEVRSLSRRLSAPSLGDIKLKESVTELVEAVRATNKLQISLTMKGVEELEVNQDVHLALYRILQEHLTNVLKHSEASHVKVYIEAKQSALSLQVNDDGLGFDLQQKSNGIGISNMMSRAESIKGSLIIRSAPGMGCELQVCFPVEW</sequence>
<evidence type="ECO:0000256" key="1">
    <source>
        <dbReference type="ARBA" id="ARBA00000085"/>
    </source>
</evidence>
<dbReference type="InterPro" id="IPR035965">
    <property type="entry name" value="PAS-like_dom_sf"/>
</dbReference>
<feature type="domain" description="PAS" evidence="10">
    <location>
        <begin position="382"/>
        <end position="433"/>
    </location>
</feature>
<feature type="domain" description="Histidine kinase" evidence="9">
    <location>
        <begin position="527"/>
        <end position="718"/>
    </location>
</feature>
<dbReference type="SMART" id="SM00086">
    <property type="entry name" value="PAC"/>
    <property type="match status" value="3"/>
</dbReference>
<dbReference type="RefSeq" id="WP_066402064.1">
    <property type="nucleotide sequence ID" value="NZ_CP011390.1"/>
</dbReference>
<reference evidence="13" key="1">
    <citation type="submission" date="2015-01" db="EMBL/GenBank/DDBJ databases">
        <title>Flavisolibacter sp./LCS9/ whole genome sequencing.</title>
        <authorList>
            <person name="Kim M.K."/>
            <person name="Srinivasan S."/>
            <person name="Lee J.-J."/>
        </authorList>
    </citation>
    <scope>NUCLEOTIDE SEQUENCE [LARGE SCALE GENOMIC DNA]</scope>
    <source>
        <strain evidence="13">LCS9</strain>
    </source>
</reference>
<evidence type="ECO:0000256" key="7">
    <source>
        <dbReference type="ARBA" id="ARBA00022840"/>
    </source>
</evidence>
<name>A0A172TSF9_9BACT</name>
<keyword evidence="8" id="KW-0902">Two-component regulatory system</keyword>
<dbReference type="Pfam" id="PF08448">
    <property type="entry name" value="PAS_4"/>
    <property type="match status" value="1"/>
</dbReference>
<dbReference type="InterPro" id="IPR013656">
    <property type="entry name" value="PAS_4"/>
</dbReference>
<keyword evidence="7" id="KW-0067">ATP-binding</keyword>
<dbReference type="OrthoDB" id="9124519at2"/>
<dbReference type="Pfam" id="PF07730">
    <property type="entry name" value="HisKA_3"/>
    <property type="match status" value="1"/>
</dbReference>
<proteinExistence type="predicted"/>
<organism evidence="12 13">
    <name type="scientific">Flavisolibacter tropicus</name>
    <dbReference type="NCBI Taxonomy" id="1492898"/>
    <lineage>
        <taxon>Bacteria</taxon>
        <taxon>Pseudomonadati</taxon>
        <taxon>Bacteroidota</taxon>
        <taxon>Chitinophagia</taxon>
        <taxon>Chitinophagales</taxon>
        <taxon>Chitinophagaceae</taxon>
        <taxon>Flavisolibacter</taxon>
    </lineage>
</organism>
<dbReference type="InterPro" id="IPR013767">
    <property type="entry name" value="PAS_fold"/>
</dbReference>
<comment type="catalytic activity">
    <reaction evidence="1">
        <text>ATP + protein L-histidine = ADP + protein N-phospho-L-histidine.</text>
        <dbReference type="EC" id="2.7.13.3"/>
    </reaction>
</comment>
<dbReference type="SMART" id="SM00091">
    <property type="entry name" value="PAS"/>
    <property type="match status" value="4"/>
</dbReference>
<dbReference type="InterPro" id="IPR000700">
    <property type="entry name" value="PAS-assoc_C"/>
</dbReference>
<feature type="domain" description="PAS" evidence="10">
    <location>
        <begin position="22"/>
        <end position="72"/>
    </location>
</feature>
<dbReference type="GO" id="GO:0005524">
    <property type="term" value="F:ATP binding"/>
    <property type="evidence" value="ECO:0007669"/>
    <property type="project" value="UniProtKB-KW"/>
</dbReference>
<evidence type="ECO:0000256" key="3">
    <source>
        <dbReference type="ARBA" id="ARBA00022553"/>
    </source>
</evidence>
<dbReference type="EC" id="2.7.13.3" evidence="2"/>
<evidence type="ECO:0000313" key="12">
    <source>
        <dbReference type="EMBL" id="ANE49918.1"/>
    </source>
</evidence>
<dbReference type="GO" id="GO:0046983">
    <property type="term" value="F:protein dimerization activity"/>
    <property type="evidence" value="ECO:0007669"/>
    <property type="project" value="InterPro"/>
</dbReference>
<dbReference type="InterPro" id="IPR011712">
    <property type="entry name" value="Sig_transdc_His_kin_sub3_dim/P"/>
</dbReference>
<dbReference type="InterPro" id="IPR000014">
    <property type="entry name" value="PAS"/>
</dbReference>
<dbReference type="Proteomes" id="UP000077177">
    <property type="component" value="Chromosome"/>
</dbReference>
<evidence type="ECO:0000259" key="11">
    <source>
        <dbReference type="PROSITE" id="PS50113"/>
    </source>
</evidence>
<reference evidence="12 13" key="2">
    <citation type="journal article" date="2016" name="Int. J. Syst. Evol. Microbiol.">
        <title>Flavisolibacter tropicus sp. nov., isolated from tropical soil.</title>
        <authorList>
            <person name="Lee J.J."/>
            <person name="Kang M.S."/>
            <person name="Kim G.S."/>
            <person name="Lee C.S."/>
            <person name="Lim S."/>
            <person name="Lee J."/>
            <person name="Roh S.H."/>
            <person name="Kang H."/>
            <person name="Ha J.M."/>
            <person name="Bae S."/>
            <person name="Jung H.Y."/>
            <person name="Kim M.K."/>
        </authorList>
    </citation>
    <scope>NUCLEOTIDE SEQUENCE [LARGE SCALE GENOMIC DNA]</scope>
    <source>
        <strain evidence="12 13">LCS9</strain>
    </source>
</reference>
<dbReference type="Gene3D" id="3.30.565.10">
    <property type="entry name" value="Histidine kinase-like ATPase, C-terminal domain"/>
    <property type="match status" value="1"/>
</dbReference>
<dbReference type="PROSITE" id="PS50109">
    <property type="entry name" value="HIS_KIN"/>
    <property type="match status" value="1"/>
</dbReference>
<accession>A0A172TSF9</accession>
<dbReference type="EMBL" id="CP011390">
    <property type="protein sequence ID" value="ANE49918.1"/>
    <property type="molecule type" value="Genomic_DNA"/>
</dbReference>
<dbReference type="Pfam" id="PF00989">
    <property type="entry name" value="PAS"/>
    <property type="match status" value="1"/>
</dbReference>
<gene>
    <name evidence="12" type="ORF">SY85_04835</name>
</gene>
<evidence type="ECO:0000256" key="6">
    <source>
        <dbReference type="ARBA" id="ARBA00022777"/>
    </source>
</evidence>
<dbReference type="Pfam" id="PF13426">
    <property type="entry name" value="PAS_9"/>
    <property type="match status" value="2"/>
</dbReference>
<dbReference type="AlphaFoldDB" id="A0A172TSF9"/>
<keyword evidence="6" id="KW-0418">Kinase</keyword>
<keyword evidence="4" id="KW-0808">Transferase</keyword>
<evidence type="ECO:0000256" key="2">
    <source>
        <dbReference type="ARBA" id="ARBA00012438"/>
    </source>
</evidence>
<dbReference type="Gene3D" id="1.20.5.1930">
    <property type="match status" value="1"/>
</dbReference>
<dbReference type="NCBIfam" id="TIGR00229">
    <property type="entry name" value="sensory_box"/>
    <property type="match status" value="4"/>
</dbReference>
<evidence type="ECO:0000313" key="13">
    <source>
        <dbReference type="Proteomes" id="UP000077177"/>
    </source>
</evidence>
<dbReference type="CDD" id="cd16917">
    <property type="entry name" value="HATPase_UhpB-NarQ-NarX-like"/>
    <property type="match status" value="1"/>
</dbReference>
<dbReference type="InterPro" id="IPR050482">
    <property type="entry name" value="Sensor_HK_TwoCompSys"/>
</dbReference>
<keyword evidence="3" id="KW-0597">Phosphoprotein</keyword>
<dbReference type="GO" id="GO:0016020">
    <property type="term" value="C:membrane"/>
    <property type="evidence" value="ECO:0007669"/>
    <property type="project" value="InterPro"/>
</dbReference>
<dbReference type="PANTHER" id="PTHR24421:SF10">
    <property type="entry name" value="NITRATE_NITRITE SENSOR PROTEIN NARQ"/>
    <property type="match status" value="1"/>
</dbReference>
<feature type="domain" description="PAS" evidence="10">
    <location>
        <begin position="145"/>
        <end position="215"/>
    </location>
</feature>
<dbReference type="KEGG" id="fla:SY85_04835"/>
<feature type="domain" description="PAS" evidence="10">
    <location>
        <begin position="259"/>
        <end position="330"/>
    </location>
</feature>
<dbReference type="PATRIC" id="fig|1492898.3.peg.1058"/>
<dbReference type="GO" id="GO:0000155">
    <property type="term" value="F:phosphorelay sensor kinase activity"/>
    <property type="evidence" value="ECO:0007669"/>
    <property type="project" value="InterPro"/>
</dbReference>
<dbReference type="Gene3D" id="3.30.450.20">
    <property type="entry name" value="PAS domain"/>
    <property type="match status" value="4"/>
</dbReference>
<evidence type="ECO:0000256" key="5">
    <source>
        <dbReference type="ARBA" id="ARBA00022741"/>
    </source>
</evidence>
<dbReference type="CDD" id="cd00130">
    <property type="entry name" value="PAS"/>
    <property type="match status" value="4"/>
</dbReference>
<evidence type="ECO:0000259" key="10">
    <source>
        <dbReference type="PROSITE" id="PS50112"/>
    </source>
</evidence>
<keyword evidence="13" id="KW-1185">Reference proteome</keyword>
<dbReference type="InterPro" id="IPR001610">
    <property type="entry name" value="PAC"/>
</dbReference>
<dbReference type="SUPFAM" id="SSF55785">
    <property type="entry name" value="PYP-like sensor domain (PAS domain)"/>
    <property type="match status" value="4"/>
</dbReference>
<dbReference type="PROSITE" id="PS50113">
    <property type="entry name" value="PAC"/>
    <property type="match status" value="2"/>
</dbReference>
<evidence type="ECO:0000259" key="9">
    <source>
        <dbReference type="PROSITE" id="PS50109"/>
    </source>
</evidence>
<keyword evidence="5" id="KW-0547">Nucleotide-binding</keyword>
<dbReference type="InterPro" id="IPR036890">
    <property type="entry name" value="HATPase_C_sf"/>
</dbReference>
<feature type="domain" description="PAC" evidence="11">
    <location>
        <begin position="331"/>
        <end position="385"/>
    </location>
</feature>
<dbReference type="GO" id="GO:0006355">
    <property type="term" value="P:regulation of DNA-templated transcription"/>
    <property type="evidence" value="ECO:0007669"/>
    <property type="project" value="InterPro"/>
</dbReference>
<dbReference type="PANTHER" id="PTHR24421">
    <property type="entry name" value="NITRATE/NITRITE SENSOR PROTEIN NARX-RELATED"/>
    <property type="match status" value="1"/>
</dbReference>